<evidence type="ECO:0008006" key="11">
    <source>
        <dbReference type="Google" id="ProtNLM"/>
    </source>
</evidence>
<evidence type="ECO:0000313" key="9">
    <source>
        <dbReference type="EMBL" id="AOZ08862.1"/>
    </source>
</evidence>
<dbReference type="RefSeq" id="WP_071039524.1">
    <property type="nucleotide sequence ID" value="NZ_CP017755.1"/>
</dbReference>
<evidence type="ECO:0000256" key="1">
    <source>
        <dbReference type="ARBA" id="ARBA00004651"/>
    </source>
</evidence>
<protein>
    <recommendedName>
        <fullName evidence="11">MASE1 domain-containing protein</fullName>
    </recommendedName>
</protein>
<comment type="subcellular location">
    <subcellularLocation>
        <location evidence="1">Cell membrane</location>
        <topology evidence="1">Multi-pass membrane protein</topology>
    </subcellularLocation>
</comment>
<feature type="transmembrane region" description="Helical" evidence="6">
    <location>
        <begin position="275"/>
        <end position="293"/>
    </location>
</feature>
<dbReference type="SUPFAM" id="SSF55785">
    <property type="entry name" value="PYP-like sensor domain (PAS domain)"/>
    <property type="match status" value="1"/>
</dbReference>
<sequence length="432" mass="46505">MKPLNQAASLLLWAALYAFSGYASHQLNGPFAAAGYIWLPAGVTMAAFMLTPTRRWLPVSLAFFAAQMALGWVEGRDAFRMVLFSADEIGSAALAVALVRMTHFSLEGVAFVRGLLLAGLFSSVVGAVIGAGWFTFFLDVPFWRTARVWAVADLVGVLIVTPVFAGWSRFRAMRSGGQDRADFLFGLAAFIALVLTTFVVFDGRTSAQLPLGIAYALTYFPLFFAAMVTLLWGGRGGSMAVAFLAVFVLLNTGQGEGPFAETAIHRGHSLLEAQIYLAVAALLTLLISTLRTSREQLHEQSARRQNDVTLALAASGQLVYCLDPHSGRLRWSGDTRRTLGIAEAGLADLDAVLAHVHPDDRGKVRRRWLAESDGDARADLRFRLLLPAGATRTVVDMSGPLLDGDESVALIAGAWRLEPGQAESTGTERDAA</sequence>
<keyword evidence="3 6" id="KW-0812">Transmembrane</keyword>
<dbReference type="Gene3D" id="3.30.450.20">
    <property type="entry name" value="PAS domain"/>
    <property type="match status" value="1"/>
</dbReference>
<dbReference type="InterPro" id="IPR013655">
    <property type="entry name" value="PAS_fold_3"/>
</dbReference>
<evidence type="ECO:0000259" key="8">
    <source>
        <dbReference type="Pfam" id="PF08447"/>
    </source>
</evidence>
<feature type="transmembrane region" description="Helical" evidence="6">
    <location>
        <begin position="111"/>
        <end position="136"/>
    </location>
</feature>
<gene>
    <name evidence="9" type="ORF">BKK80_23515</name>
</gene>
<feature type="transmembrane region" description="Helical" evidence="6">
    <location>
        <begin position="182"/>
        <end position="201"/>
    </location>
</feature>
<dbReference type="Proteomes" id="UP000177515">
    <property type="component" value="Chromosome 2"/>
</dbReference>
<feature type="transmembrane region" description="Helical" evidence="6">
    <location>
        <begin position="79"/>
        <end position="99"/>
    </location>
</feature>
<feature type="transmembrane region" description="Helical" evidence="6">
    <location>
        <begin position="56"/>
        <end position="73"/>
    </location>
</feature>
<feature type="transmembrane region" description="Helical" evidence="6">
    <location>
        <begin position="239"/>
        <end position="255"/>
    </location>
</feature>
<evidence type="ECO:0000259" key="7">
    <source>
        <dbReference type="Pfam" id="PF05231"/>
    </source>
</evidence>
<evidence type="ECO:0000313" key="10">
    <source>
        <dbReference type="Proteomes" id="UP000177515"/>
    </source>
</evidence>
<keyword evidence="2" id="KW-1003">Cell membrane</keyword>
<evidence type="ECO:0000256" key="6">
    <source>
        <dbReference type="SAM" id="Phobius"/>
    </source>
</evidence>
<evidence type="ECO:0000256" key="2">
    <source>
        <dbReference type="ARBA" id="ARBA00022475"/>
    </source>
</evidence>
<feature type="transmembrane region" description="Helical" evidence="6">
    <location>
        <begin position="213"/>
        <end position="232"/>
    </location>
</feature>
<proteinExistence type="predicted"/>
<feature type="transmembrane region" description="Helical" evidence="6">
    <location>
        <begin position="148"/>
        <end position="170"/>
    </location>
</feature>
<evidence type="ECO:0000256" key="5">
    <source>
        <dbReference type="ARBA" id="ARBA00023136"/>
    </source>
</evidence>
<dbReference type="EMBL" id="CP017755">
    <property type="protein sequence ID" value="AOZ08862.1"/>
    <property type="molecule type" value="Genomic_DNA"/>
</dbReference>
<dbReference type="Pfam" id="PF08447">
    <property type="entry name" value="PAS_3"/>
    <property type="match status" value="1"/>
</dbReference>
<accession>A0ABM8HJJ4</accession>
<name>A0ABM8HJJ4_9BURK</name>
<keyword evidence="10" id="KW-1185">Reference proteome</keyword>
<dbReference type="Pfam" id="PF05231">
    <property type="entry name" value="MASE1"/>
    <property type="match status" value="1"/>
</dbReference>
<keyword evidence="4 6" id="KW-1133">Transmembrane helix</keyword>
<dbReference type="InterPro" id="IPR007895">
    <property type="entry name" value="MASE1"/>
</dbReference>
<evidence type="ECO:0000256" key="3">
    <source>
        <dbReference type="ARBA" id="ARBA00022692"/>
    </source>
</evidence>
<feature type="domain" description="PAS fold-3" evidence="8">
    <location>
        <begin position="329"/>
        <end position="411"/>
    </location>
</feature>
<organism evidence="9 10">
    <name type="scientific">Cupriavidus malaysiensis</name>
    <dbReference type="NCBI Taxonomy" id="367825"/>
    <lineage>
        <taxon>Bacteria</taxon>
        <taxon>Pseudomonadati</taxon>
        <taxon>Pseudomonadota</taxon>
        <taxon>Betaproteobacteria</taxon>
        <taxon>Burkholderiales</taxon>
        <taxon>Burkholderiaceae</taxon>
        <taxon>Cupriavidus</taxon>
    </lineage>
</organism>
<keyword evidence="5 6" id="KW-0472">Membrane</keyword>
<reference evidence="9 10" key="1">
    <citation type="submission" date="2016-10" db="EMBL/GenBank/DDBJ databases">
        <title>Complete genome sequences of three Cupriavidus strains isolated from various Malaysian environments.</title>
        <authorList>
            <person name="Abdullah A.A.-A."/>
            <person name="Shafie N.A.H."/>
            <person name="Lau N.S."/>
        </authorList>
    </citation>
    <scope>NUCLEOTIDE SEQUENCE [LARGE SCALE GENOMIC DNA]</scope>
    <source>
        <strain evidence="9 10">USMAA1020</strain>
    </source>
</reference>
<feature type="domain" description="MASE1" evidence="7">
    <location>
        <begin position="9"/>
        <end position="294"/>
    </location>
</feature>
<dbReference type="InterPro" id="IPR035965">
    <property type="entry name" value="PAS-like_dom_sf"/>
</dbReference>
<evidence type="ECO:0000256" key="4">
    <source>
        <dbReference type="ARBA" id="ARBA00022989"/>
    </source>
</evidence>
<feature type="transmembrane region" description="Helical" evidence="6">
    <location>
        <begin position="33"/>
        <end position="51"/>
    </location>
</feature>